<dbReference type="Gene3D" id="3.40.50.300">
    <property type="entry name" value="P-loop containing nucleotide triphosphate hydrolases"/>
    <property type="match status" value="3"/>
</dbReference>
<feature type="domain" description="Disease resistance R13L4/SHOC-2-like LRR" evidence="11">
    <location>
        <begin position="997"/>
        <end position="1103"/>
    </location>
</feature>
<evidence type="ECO:0000259" key="9">
    <source>
        <dbReference type="Pfam" id="PF18052"/>
    </source>
</evidence>
<evidence type="ECO:0000256" key="5">
    <source>
        <dbReference type="ARBA" id="ARBA00022821"/>
    </source>
</evidence>
<evidence type="ECO:0000256" key="7">
    <source>
        <dbReference type="SAM" id="MobiDB-lite"/>
    </source>
</evidence>
<evidence type="ECO:0000256" key="2">
    <source>
        <dbReference type="ARBA" id="ARBA00022614"/>
    </source>
</evidence>
<evidence type="ECO:0000256" key="1">
    <source>
        <dbReference type="ARBA" id="ARBA00008894"/>
    </source>
</evidence>
<reference evidence="12" key="1">
    <citation type="submission" date="2015-06" db="UniProtKB">
        <authorList>
            <consortium name="EnsemblPlants"/>
        </authorList>
    </citation>
    <scope>IDENTIFICATION</scope>
</reference>
<dbReference type="InterPro" id="IPR041118">
    <property type="entry name" value="Rx_N"/>
</dbReference>
<dbReference type="CDD" id="cd14798">
    <property type="entry name" value="RX-CC_like"/>
    <property type="match status" value="1"/>
</dbReference>
<dbReference type="InterPro" id="IPR055414">
    <property type="entry name" value="LRR_R13L4/SHOC2-like"/>
</dbReference>
<organism evidence="12">
    <name type="scientific">Aegilops tauschii</name>
    <name type="common">Tausch's goatgrass</name>
    <name type="synonym">Aegilops squarrosa</name>
    <dbReference type="NCBI Taxonomy" id="37682"/>
    <lineage>
        <taxon>Eukaryota</taxon>
        <taxon>Viridiplantae</taxon>
        <taxon>Streptophyta</taxon>
        <taxon>Embryophyta</taxon>
        <taxon>Tracheophyta</taxon>
        <taxon>Spermatophyta</taxon>
        <taxon>Magnoliopsida</taxon>
        <taxon>Liliopsida</taxon>
        <taxon>Poales</taxon>
        <taxon>Poaceae</taxon>
        <taxon>BOP clade</taxon>
        <taxon>Pooideae</taxon>
        <taxon>Triticodae</taxon>
        <taxon>Triticeae</taxon>
        <taxon>Triticinae</taxon>
        <taxon>Aegilops</taxon>
    </lineage>
</organism>
<evidence type="ECO:0000256" key="6">
    <source>
        <dbReference type="ARBA" id="ARBA00023054"/>
    </source>
</evidence>
<accession>N1R423</accession>
<feature type="domain" description="NB-ARC" evidence="8">
    <location>
        <begin position="184"/>
        <end position="355"/>
    </location>
</feature>
<dbReference type="InterPro" id="IPR044974">
    <property type="entry name" value="Disease_R_plants"/>
</dbReference>
<dbReference type="InterPro" id="IPR038005">
    <property type="entry name" value="RX-like_CC"/>
</dbReference>
<feature type="domain" description="NB-ARC" evidence="8">
    <location>
        <begin position="586"/>
        <end position="753"/>
    </location>
</feature>
<keyword evidence="4" id="KW-0547">Nucleotide-binding</keyword>
<dbReference type="InterPro" id="IPR032675">
    <property type="entry name" value="LRR_dom_sf"/>
</dbReference>
<keyword evidence="5" id="KW-0611">Plant defense</keyword>
<proteinExistence type="inferred from homology"/>
<dbReference type="GO" id="GO:0098542">
    <property type="term" value="P:defense response to other organism"/>
    <property type="evidence" value="ECO:0007669"/>
    <property type="project" value="TreeGrafter"/>
</dbReference>
<keyword evidence="6" id="KW-0175">Coiled coil</keyword>
<dbReference type="InterPro" id="IPR058922">
    <property type="entry name" value="WHD_DRP"/>
</dbReference>
<feature type="compositionally biased region" description="Basic and acidic residues" evidence="7">
    <location>
        <begin position="458"/>
        <end position="471"/>
    </location>
</feature>
<evidence type="ECO:0000256" key="4">
    <source>
        <dbReference type="ARBA" id="ARBA00022741"/>
    </source>
</evidence>
<dbReference type="Pfam" id="PF00931">
    <property type="entry name" value="NB-ARC"/>
    <property type="match status" value="2"/>
</dbReference>
<feature type="domain" description="Disease resistance R13L4/SHOC-2-like LRR" evidence="11">
    <location>
        <begin position="1195"/>
        <end position="1437"/>
    </location>
</feature>
<keyword evidence="3" id="KW-0677">Repeat</keyword>
<keyword evidence="2" id="KW-0433">Leucine-rich repeat</keyword>
<evidence type="ECO:0000259" key="11">
    <source>
        <dbReference type="Pfam" id="PF23598"/>
    </source>
</evidence>
<evidence type="ECO:0000313" key="12">
    <source>
        <dbReference type="EnsemblPlants" id="EMT18147"/>
    </source>
</evidence>
<dbReference type="ExpressionAtlas" id="N1R423">
    <property type="expression patterns" value="baseline"/>
</dbReference>
<feature type="domain" description="Disease resistance N-terminal" evidence="9">
    <location>
        <begin position="12"/>
        <end position="91"/>
    </location>
</feature>
<dbReference type="Gene3D" id="1.20.5.4130">
    <property type="match status" value="1"/>
</dbReference>
<dbReference type="Gene3D" id="3.80.10.10">
    <property type="entry name" value="Ribonuclease Inhibitor"/>
    <property type="match status" value="2"/>
</dbReference>
<evidence type="ECO:0000259" key="10">
    <source>
        <dbReference type="Pfam" id="PF23559"/>
    </source>
</evidence>
<dbReference type="SUPFAM" id="SSF52047">
    <property type="entry name" value="RNI-like"/>
    <property type="match status" value="1"/>
</dbReference>
<dbReference type="Pfam" id="PF23598">
    <property type="entry name" value="LRR_14"/>
    <property type="match status" value="2"/>
</dbReference>
<evidence type="ECO:0000259" key="8">
    <source>
        <dbReference type="Pfam" id="PF00931"/>
    </source>
</evidence>
<dbReference type="Pfam" id="PF18052">
    <property type="entry name" value="Rx_N"/>
    <property type="match status" value="1"/>
</dbReference>
<dbReference type="GO" id="GO:0043531">
    <property type="term" value="F:ADP binding"/>
    <property type="evidence" value="ECO:0007669"/>
    <property type="project" value="InterPro"/>
</dbReference>
<sequence length="1452" mass="165139">MAEFALGLTKTAVEGTLSRVKSAIEEEARLKEKVQHDLVFITAEFQMMQSFLNVANKERAENQVVRTWVRQLRDLAFDVEDCVEFVVHLDNKSTWWWRIVPSCMAPPRHRHLDEAAAEIKLLKERVEDVSQRNTRYNLISDSGSHTKAISVAEQPAPATANPSASVFPLLREVWDVAGRISNIDNLQDVITHESNDLQVISLWGSTGGDLGATFIFREVYYNKQICQEFKSRVWIKLMHPFNRDEFLKSFMIQLCTSSHQATVGMEDFGTRMKVARVVTEDDLIKAEQLMKENRYLVFLEEVSTLAEWDAIKIYLPDCKNGSRIVMSTQDLGVALMCTGDPYQVSELRHFSHGQAICAFFKTVSSSRRRDMSELKRLIRRVGVISVHGRTRSKLELVKELYHCIKDIDEEQYFSFQFGNYRWVNVSNGLNRMNFPRRLHLDLDDVDDDYDDSADNDSDGSRGNEVDHDDSHGLQANEVAAVDQELIEGCCKTLHEKDCLVVIDGLQSTEDWDWIKDTFLTQPTKGCIVVITNEEHVAKHCVDDEEYRAINCEYLEPKGRRIEEAHDWTNKFQLFGHDGDGELPSEKVTAVWGIAGIGKSDFVRNTYYNRILGILGFSYVGNIFSYYSWVDVPHPFNLTEFSRRLLLDFHSDDIQAKEVASISIIEGQDPIQGCRNIMSQYSYLVVFDGLRSKDEWDLIKDTFLSELSGHSALSTIVVITNEANVARYCVDNKDECVVNVKGLEAGEALGLFKKWWRQFMINFDCGASRVPSLKLWGENPRSDSCWLYLAMMMVLGPDKILTPREIKLSKHILAKCGGLPKVIVAIGKYCRRRNKVEDIKENFMDMLENDAEFDCLRGLFSWMHSYFEDCNDSLKPCIFYLPVFPTNHNIRWRRLMRRWIAEGYSRDTSSGTAEENGERLFFELVDLSIIQQPSSKSMCRVNGFFHEYIISRPMEDNLVFALEGHCSLNSQLVGKHLTIRKSWDRDINVFENIDFSSLRSLTVFGEWNPFFVSTNNNMRLLRVLDLEDTTNVTDNDLEQIGKLLPRLKFLSLRGHRAITRLPNSLGDLRQLQTLDARHTSIATLPQGITKLQKLQYIRAGTSKQPWNEGGRVISLTAPYYDSTLTPAQDGDGTPPSQHPAAAPPTQIEEGVGSSTSQAGAPDVVKTSIASRRMPHTMLSSWFSKLCYTAPRLNSLGVEVPAGIGKLTALHTLGVVNVSGVGGKAILMELKNLSRLRRLGLCGINRENLKELCSAISGHAHLESLSVQVDKEEEQGLFFCFDDTISKPPKNLKTLKLYGYAHILPGSWMKHLDNLKRLDLEMTIFRQEDLHVLDELPKSEALGHLCVKLIQDAELHFTTPKDVPYNDLHPRVLEIDCTSKVQVSFLPPARMMVYVEVLKVHCSSGSSLRFSGLEHLVCLKEVWLKGSYGDELKQDLQQQLSRLQKKPVLKLVQS</sequence>
<dbReference type="PRINTS" id="PR00364">
    <property type="entry name" value="DISEASERSIST"/>
</dbReference>
<feature type="region of interest" description="Disordered" evidence="7">
    <location>
        <begin position="449"/>
        <end position="472"/>
    </location>
</feature>
<feature type="region of interest" description="Disordered" evidence="7">
    <location>
        <begin position="1122"/>
        <end position="1160"/>
    </location>
</feature>
<dbReference type="Pfam" id="PF23559">
    <property type="entry name" value="WHD_DRP"/>
    <property type="match status" value="1"/>
</dbReference>
<dbReference type="PANTHER" id="PTHR23155:SF1135">
    <property type="entry name" value="OS08G0246300 PROTEIN"/>
    <property type="match status" value="1"/>
</dbReference>
<protein>
    <submittedName>
        <fullName evidence="12">Disease resistance protein RPM1</fullName>
    </submittedName>
</protein>
<dbReference type="EnsemblPlants" id="EMT18147">
    <property type="protein sequence ID" value="EMT18147"/>
    <property type="gene ID" value="F775_09885"/>
</dbReference>
<comment type="similarity">
    <text evidence="1">Belongs to the disease resistance NB-LRR family.</text>
</comment>
<name>N1R423_AEGTA</name>
<dbReference type="PANTHER" id="PTHR23155">
    <property type="entry name" value="DISEASE RESISTANCE PROTEIN RP"/>
    <property type="match status" value="1"/>
</dbReference>
<dbReference type="SUPFAM" id="SSF52540">
    <property type="entry name" value="P-loop containing nucleoside triphosphate hydrolases"/>
    <property type="match status" value="3"/>
</dbReference>
<dbReference type="InterPro" id="IPR002182">
    <property type="entry name" value="NB-ARC"/>
</dbReference>
<evidence type="ECO:0000256" key="3">
    <source>
        <dbReference type="ARBA" id="ARBA00022737"/>
    </source>
</evidence>
<feature type="domain" description="Disease resistance protein winged helix" evidence="10">
    <location>
        <begin position="882"/>
        <end position="946"/>
    </location>
</feature>
<dbReference type="InterPro" id="IPR027417">
    <property type="entry name" value="P-loop_NTPase"/>
</dbReference>